<keyword evidence="4" id="KW-0408">Iron</keyword>
<organism evidence="8 9">
    <name type="scientific">Rhodocytophaga aerolata</name>
    <dbReference type="NCBI Taxonomy" id="455078"/>
    <lineage>
        <taxon>Bacteria</taxon>
        <taxon>Pseudomonadati</taxon>
        <taxon>Bacteroidota</taxon>
        <taxon>Cytophagia</taxon>
        <taxon>Cytophagales</taxon>
        <taxon>Rhodocytophagaceae</taxon>
        <taxon>Rhodocytophaga</taxon>
    </lineage>
</organism>
<dbReference type="InterPro" id="IPR058240">
    <property type="entry name" value="rSAM_sf"/>
</dbReference>
<dbReference type="InterPro" id="IPR024521">
    <property type="entry name" value="ArsS-like_C"/>
</dbReference>
<evidence type="ECO:0000313" key="9">
    <source>
        <dbReference type="Proteomes" id="UP001168528"/>
    </source>
</evidence>
<dbReference type="Pfam" id="PF12345">
    <property type="entry name" value="DUF3641"/>
    <property type="match status" value="1"/>
</dbReference>
<dbReference type="NCBIfam" id="TIGR04167">
    <property type="entry name" value="rSAM_SeCys"/>
    <property type="match status" value="1"/>
</dbReference>
<dbReference type="SFLD" id="SFLDG01067">
    <property type="entry name" value="SPASM/twitch_domain_containing"/>
    <property type="match status" value="1"/>
</dbReference>
<dbReference type="PANTHER" id="PTHR43728">
    <property type="entry name" value="SLR0304 PROTEIN"/>
    <property type="match status" value="1"/>
</dbReference>
<dbReference type="InterPro" id="IPR013785">
    <property type="entry name" value="Aldolase_TIM"/>
</dbReference>
<evidence type="ECO:0000256" key="2">
    <source>
        <dbReference type="ARBA" id="ARBA00022691"/>
    </source>
</evidence>
<keyword evidence="2" id="KW-0949">S-adenosyl-L-methionine</keyword>
<evidence type="ECO:0000256" key="3">
    <source>
        <dbReference type="ARBA" id="ARBA00022723"/>
    </source>
</evidence>
<dbReference type="Pfam" id="PF04055">
    <property type="entry name" value="Radical_SAM"/>
    <property type="match status" value="1"/>
</dbReference>
<gene>
    <name evidence="8" type="primary">arsS</name>
    <name evidence="8" type="ORF">Q0590_03840</name>
</gene>
<dbReference type="CDD" id="cd01335">
    <property type="entry name" value="Radical_SAM"/>
    <property type="match status" value="1"/>
</dbReference>
<comment type="cofactor">
    <cofactor evidence="1">
        <name>[4Fe-4S] cluster</name>
        <dbReference type="ChEBI" id="CHEBI:49883"/>
    </cofactor>
</comment>
<evidence type="ECO:0000259" key="7">
    <source>
        <dbReference type="Pfam" id="PF12345"/>
    </source>
</evidence>
<dbReference type="InterPro" id="IPR026351">
    <property type="entry name" value="rSAM_ArsS-like"/>
</dbReference>
<evidence type="ECO:0000256" key="1">
    <source>
        <dbReference type="ARBA" id="ARBA00001966"/>
    </source>
</evidence>
<dbReference type="SFLD" id="SFLDS00029">
    <property type="entry name" value="Radical_SAM"/>
    <property type="match status" value="1"/>
</dbReference>
<dbReference type="PANTHER" id="PTHR43728:SF1">
    <property type="entry name" value="FE-S OXIDOREDUCTASE"/>
    <property type="match status" value="1"/>
</dbReference>
<accession>A0ABT8QZU3</accession>
<evidence type="ECO:0000256" key="4">
    <source>
        <dbReference type="ARBA" id="ARBA00023004"/>
    </source>
</evidence>
<keyword evidence="5" id="KW-0411">Iron-sulfur</keyword>
<keyword evidence="3" id="KW-0479">Metal-binding</keyword>
<dbReference type="InterPro" id="IPR007197">
    <property type="entry name" value="rSAM"/>
</dbReference>
<dbReference type="SUPFAM" id="SSF102114">
    <property type="entry name" value="Radical SAM enzymes"/>
    <property type="match status" value="1"/>
</dbReference>
<keyword evidence="9" id="KW-1185">Reference proteome</keyword>
<proteinExistence type="predicted"/>
<protein>
    <submittedName>
        <fullName evidence="8">Arsenosugar biosynthesis radical SAM protein ArsS</fullName>
    </submittedName>
</protein>
<dbReference type="RefSeq" id="WP_302036155.1">
    <property type="nucleotide sequence ID" value="NZ_JAUKPO010000001.1"/>
</dbReference>
<evidence type="ECO:0000256" key="5">
    <source>
        <dbReference type="ARBA" id="ARBA00023014"/>
    </source>
</evidence>
<reference evidence="8" key="1">
    <citation type="submission" date="2023-07" db="EMBL/GenBank/DDBJ databases">
        <title>The genome sequence of Rhodocytophaga aerolata KACC 12507.</title>
        <authorList>
            <person name="Zhang X."/>
        </authorList>
    </citation>
    <scope>NUCLEOTIDE SEQUENCE</scope>
    <source>
        <strain evidence="8">KACC 12507</strain>
    </source>
</reference>
<evidence type="ECO:0000313" key="8">
    <source>
        <dbReference type="EMBL" id="MDO1445366.1"/>
    </source>
</evidence>
<sequence>MTQVLTKSLKSSNDPLAQAAYQLELLEASPKNGKLLPHFREKLAQSGLYPLQPTGIDIFQVNVGKMCNQTCRHCHVDAGPDRKEIMTKETMEQCLKVLATHVISVVDITGGAPEMNPHFRWFVEECTKLGKKVMVRCNLTIIVANPKYYDLPEFYRTHNVEVVSSLPFYNADRTDRQRGKGVFEDSMKALQLLNEQGYGQEGTGLLLNLVYNPSGAFLPATQHSLEQQFKKVLLEEFNIHFNNLYAITNMPISRFLDFLMQSGNYEGYMEKLVNSFNAQAARGVMCRNTISVSWDGGLYDCDFNQMLDLPVAAASSQHISTFNLQTLNEREIVLRQHCYGCTAGAGSSCGGATA</sequence>
<feature type="domain" description="Arsenosugar biosynthesis radical SAM protein ArsS-like C-terminal" evidence="7">
    <location>
        <begin position="218"/>
        <end position="352"/>
    </location>
</feature>
<dbReference type="EMBL" id="JAUKPO010000001">
    <property type="protein sequence ID" value="MDO1445366.1"/>
    <property type="molecule type" value="Genomic_DNA"/>
</dbReference>
<dbReference type="Proteomes" id="UP001168528">
    <property type="component" value="Unassembled WGS sequence"/>
</dbReference>
<evidence type="ECO:0000259" key="6">
    <source>
        <dbReference type="Pfam" id="PF04055"/>
    </source>
</evidence>
<comment type="caution">
    <text evidence="8">The sequence shown here is derived from an EMBL/GenBank/DDBJ whole genome shotgun (WGS) entry which is preliminary data.</text>
</comment>
<name>A0ABT8QZU3_9BACT</name>
<dbReference type="Gene3D" id="3.20.20.70">
    <property type="entry name" value="Aldolase class I"/>
    <property type="match status" value="1"/>
</dbReference>
<feature type="domain" description="Radical SAM core" evidence="6">
    <location>
        <begin position="61"/>
        <end position="200"/>
    </location>
</feature>